<dbReference type="GO" id="GO:0031124">
    <property type="term" value="P:mRNA 3'-end processing"/>
    <property type="evidence" value="ECO:0007669"/>
    <property type="project" value="InterPro"/>
</dbReference>
<dbReference type="Gene3D" id="1.10.20.70">
    <property type="entry name" value="Transcription termination and cleavage factor, C-terminal domain"/>
    <property type="match status" value="1"/>
</dbReference>
<evidence type="ECO:0000259" key="2">
    <source>
        <dbReference type="Pfam" id="PF14304"/>
    </source>
</evidence>
<dbReference type="Pfam" id="PF14327">
    <property type="entry name" value="CSTF2_hinge"/>
    <property type="match status" value="1"/>
</dbReference>
<feature type="region of interest" description="Disordered" evidence="1">
    <location>
        <begin position="76"/>
        <end position="156"/>
    </location>
</feature>
<dbReference type="Proteomes" id="UP000077755">
    <property type="component" value="Chromosome 4"/>
</dbReference>
<dbReference type="Gene3D" id="1.25.40.630">
    <property type="match status" value="1"/>
</dbReference>
<feature type="domain" description="Cleavage stimulation factor subunit 2 hinge" evidence="3">
    <location>
        <begin position="10"/>
        <end position="70"/>
    </location>
</feature>
<dbReference type="KEGG" id="dcr:108216434"/>
<feature type="domain" description="Transcription termination and cleavage factor C-terminal" evidence="2">
    <location>
        <begin position="344"/>
        <end position="376"/>
    </location>
</feature>
<organism evidence="4 5">
    <name type="scientific">Daucus carota subsp. sativus</name>
    <name type="common">Carrot</name>
    <dbReference type="NCBI Taxonomy" id="79200"/>
    <lineage>
        <taxon>Eukaryota</taxon>
        <taxon>Viridiplantae</taxon>
        <taxon>Streptophyta</taxon>
        <taxon>Embryophyta</taxon>
        <taxon>Tracheophyta</taxon>
        <taxon>Spermatophyta</taxon>
        <taxon>Magnoliopsida</taxon>
        <taxon>eudicotyledons</taxon>
        <taxon>Gunneridae</taxon>
        <taxon>Pentapetalae</taxon>
        <taxon>asterids</taxon>
        <taxon>campanulids</taxon>
        <taxon>Apiales</taxon>
        <taxon>Apiaceae</taxon>
        <taxon>Apioideae</taxon>
        <taxon>Scandiceae</taxon>
        <taxon>Daucinae</taxon>
        <taxon>Daucus</taxon>
        <taxon>Daucus sect. Daucus</taxon>
    </lineage>
</organism>
<dbReference type="InterPro" id="IPR038192">
    <property type="entry name" value="CSTF_C_sf"/>
</dbReference>
<feature type="compositionally biased region" description="Polar residues" evidence="1">
    <location>
        <begin position="76"/>
        <end position="100"/>
    </location>
</feature>
<dbReference type="Pfam" id="PF14304">
    <property type="entry name" value="CSTF_C"/>
    <property type="match status" value="1"/>
</dbReference>
<name>A0AAF0WXK9_DAUCS</name>
<dbReference type="InterPro" id="IPR026896">
    <property type="entry name" value="CSTF_C"/>
</dbReference>
<dbReference type="InterPro" id="IPR025742">
    <property type="entry name" value="CSTF2_hinge"/>
</dbReference>
<protein>
    <recommendedName>
        <fullName evidence="6">Cleavage stimulation factor subunit 2 hinge domain-containing protein</fullName>
    </recommendedName>
</protein>
<reference evidence="4" key="1">
    <citation type="journal article" date="2016" name="Nat. Genet.">
        <title>A high-quality carrot genome assembly provides new insights into carotenoid accumulation and asterid genome evolution.</title>
        <authorList>
            <person name="Iorizzo M."/>
            <person name="Ellison S."/>
            <person name="Senalik D."/>
            <person name="Zeng P."/>
            <person name="Satapoomin P."/>
            <person name="Huang J."/>
            <person name="Bowman M."/>
            <person name="Iovene M."/>
            <person name="Sanseverino W."/>
            <person name="Cavagnaro P."/>
            <person name="Yildiz M."/>
            <person name="Macko-Podgorni A."/>
            <person name="Moranska E."/>
            <person name="Grzebelus E."/>
            <person name="Grzebelus D."/>
            <person name="Ashrafi H."/>
            <person name="Zheng Z."/>
            <person name="Cheng S."/>
            <person name="Spooner D."/>
            <person name="Van Deynze A."/>
            <person name="Simon P."/>
        </authorList>
    </citation>
    <scope>NUCLEOTIDE SEQUENCE</scope>
    <source>
        <tissue evidence="4">Leaf</tissue>
    </source>
</reference>
<dbReference type="PANTHER" id="PTHR47866">
    <property type="entry name" value="HYDROXYPROLINE-RICH GLYCOPROTEIN FAMILY PROTEIN"/>
    <property type="match status" value="1"/>
</dbReference>
<evidence type="ECO:0000313" key="4">
    <source>
        <dbReference type="EMBL" id="WOG96333.1"/>
    </source>
</evidence>
<evidence type="ECO:0000256" key="1">
    <source>
        <dbReference type="SAM" id="MobiDB-lite"/>
    </source>
</evidence>
<dbReference type="PANTHER" id="PTHR47866:SF2">
    <property type="entry name" value="HYDROXYPROLINE-RICH GLYCOPROTEIN FAMILY PROTEIN"/>
    <property type="match status" value="1"/>
</dbReference>
<dbReference type="AlphaFoldDB" id="A0AAF0WXK9"/>
<sequence>MAETQLGGVEISEGIAGMSKNELYHIMSQMKALIEKNQKQARDILVSSPSLTRNLFQAQIMLGMVKPAEVIQGIPQASQNSREPSKSSQQSDVEATSTKDGQVDVEDQRSACEAQDTTIKPQQKQTIMPLPSSATPSLSVQSQTQPSHPLQSWQQPMEHVSFEATAVSLSQPPQVQNFHPAIQAATHHTPTQSQQPLHISGISHMQLQPPSQPQQISPFNPAFCHQTHSQMGLNGGLQQPGAPQMHHARPMFHSGHQHLATMGPLLSQGHPIPTHQPTSYQGGTPHIRTEINQVQADRGPPWITGARDPTGTPLLPGIPHYGFQIGTGSHPPRPQPLSPGMETALLQQVMSLTPQQINLLPADQRNQVLQLQMALRQ</sequence>
<dbReference type="EMBL" id="CP093346">
    <property type="protein sequence ID" value="WOG96333.1"/>
    <property type="molecule type" value="Genomic_DNA"/>
</dbReference>
<proteinExistence type="predicted"/>
<accession>A0AAF0WXK9</accession>
<keyword evidence="5" id="KW-1185">Reference proteome</keyword>
<reference evidence="4" key="2">
    <citation type="submission" date="2022-03" db="EMBL/GenBank/DDBJ databases">
        <title>Draft title - Genomic analysis of global carrot germplasm unveils the trajectory of domestication and the origin of high carotenoid orange carrot.</title>
        <authorList>
            <person name="Iorizzo M."/>
            <person name="Ellison S."/>
            <person name="Senalik D."/>
            <person name="Macko-Podgorni A."/>
            <person name="Grzebelus D."/>
            <person name="Bostan H."/>
            <person name="Rolling W."/>
            <person name="Curaba J."/>
            <person name="Simon P."/>
        </authorList>
    </citation>
    <scope>NUCLEOTIDE SEQUENCE</scope>
    <source>
        <tissue evidence="4">Leaf</tissue>
    </source>
</reference>
<gene>
    <name evidence="4" type="ORF">DCAR_0415668</name>
</gene>
<evidence type="ECO:0008006" key="6">
    <source>
        <dbReference type="Google" id="ProtNLM"/>
    </source>
</evidence>
<feature type="compositionally biased region" description="Polar residues" evidence="1">
    <location>
        <begin position="115"/>
        <end position="155"/>
    </location>
</feature>
<evidence type="ECO:0000259" key="3">
    <source>
        <dbReference type="Pfam" id="PF14327"/>
    </source>
</evidence>
<evidence type="ECO:0000313" key="5">
    <source>
        <dbReference type="Proteomes" id="UP000077755"/>
    </source>
</evidence>